<keyword evidence="3" id="KW-0029">Amino-acid transport</keyword>
<comment type="subcellular location">
    <subcellularLocation>
        <location evidence="1">Membrane</location>
        <topology evidence="1">Multi-pass membrane protein</topology>
    </subcellularLocation>
</comment>
<feature type="transmembrane region" description="Helical" evidence="6">
    <location>
        <begin position="46"/>
        <end position="66"/>
    </location>
</feature>
<dbReference type="InParanoid" id="A0A6I9RIU5"/>
<dbReference type="GO" id="GO:0015179">
    <property type="term" value="F:L-amino acid transmembrane transporter activity"/>
    <property type="evidence" value="ECO:0007669"/>
    <property type="project" value="TreeGrafter"/>
</dbReference>
<evidence type="ECO:0000256" key="4">
    <source>
        <dbReference type="ARBA" id="ARBA00022989"/>
    </source>
</evidence>
<feature type="transmembrane region" description="Helical" evidence="6">
    <location>
        <begin position="420"/>
        <end position="438"/>
    </location>
</feature>
<reference evidence="9" key="1">
    <citation type="submission" date="2025-08" db="UniProtKB">
        <authorList>
            <consortium name="RefSeq"/>
        </authorList>
    </citation>
    <scope>IDENTIFICATION</scope>
</reference>
<feature type="transmembrane region" description="Helical" evidence="6">
    <location>
        <begin position="194"/>
        <end position="213"/>
    </location>
</feature>
<evidence type="ECO:0000256" key="5">
    <source>
        <dbReference type="ARBA" id="ARBA00023136"/>
    </source>
</evidence>
<keyword evidence="4 6" id="KW-1133">Transmembrane helix</keyword>
<keyword evidence="3" id="KW-0813">Transport</keyword>
<accession>A0A6I9RIU5</accession>
<evidence type="ECO:0000256" key="6">
    <source>
        <dbReference type="SAM" id="Phobius"/>
    </source>
</evidence>
<proteinExistence type="predicted"/>
<keyword evidence="5 6" id="KW-0472">Membrane</keyword>
<keyword evidence="2 6" id="KW-0812">Transmembrane</keyword>
<feature type="transmembrane region" description="Helical" evidence="6">
    <location>
        <begin position="359"/>
        <end position="379"/>
    </location>
</feature>
<name>A0A6I9RIU5_ELAGV</name>
<feature type="transmembrane region" description="Helical" evidence="6">
    <location>
        <begin position="233"/>
        <end position="256"/>
    </location>
</feature>
<feature type="transmembrane region" description="Helical" evidence="6">
    <location>
        <begin position="311"/>
        <end position="329"/>
    </location>
</feature>
<evidence type="ECO:0000259" key="7">
    <source>
        <dbReference type="Pfam" id="PF01490"/>
    </source>
</evidence>
<evidence type="ECO:0000256" key="3">
    <source>
        <dbReference type="ARBA" id="ARBA00022970"/>
    </source>
</evidence>
<feature type="transmembrane region" description="Helical" evidence="6">
    <location>
        <begin position="268"/>
        <end position="291"/>
    </location>
</feature>
<dbReference type="InterPro" id="IPR013057">
    <property type="entry name" value="AA_transpt_TM"/>
</dbReference>
<dbReference type="Pfam" id="PF01490">
    <property type="entry name" value="Aa_trans"/>
    <property type="match status" value="1"/>
</dbReference>
<evidence type="ECO:0000256" key="2">
    <source>
        <dbReference type="ARBA" id="ARBA00022692"/>
    </source>
</evidence>
<dbReference type="OrthoDB" id="1684102at2759"/>
<feature type="transmembrane region" description="Helical" evidence="6">
    <location>
        <begin position="133"/>
        <end position="154"/>
    </location>
</feature>
<protein>
    <submittedName>
        <fullName evidence="9">Amino acid transporter ANT1 isoform X1</fullName>
    </submittedName>
</protein>
<organism evidence="8 9">
    <name type="scientific">Elaeis guineensis var. tenera</name>
    <name type="common">Oil palm</name>
    <dbReference type="NCBI Taxonomy" id="51953"/>
    <lineage>
        <taxon>Eukaryota</taxon>
        <taxon>Viridiplantae</taxon>
        <taxon>Streptophyta</taxon>
        <taxon>Embryophyta</taxon>
        <taxon>Tracheophyta</taxon>
        <taxon>Spermatophyta</taxon>
        <taxon>Magnoliopsida</taxon>
        <taxon>Liliopsida</taxon>
        <taxon>Arecaceae</taxon>
        <taxon>Arecoideae</taxon>
        <taxon>Cocoseae</taxon>
        <taxon>Elaeidinae</taxon>
        <taxon>Elaeis</taxon>
    </lineage>
</organism>
<feature type="transmembrane region" description="Helical" evidence="6">
    <location>
        <begin position="385"/>
        <end position="408"/>
    </location>
</feature>
<dbReference type="GeneID" id="105049511"/>
<sequence>MGERAEEAVAVSVPLLRPSSPAGSVERWRGPEGQAMGGGGATWAQTLGNIVVSIVGTGVLGLPFAFRVAGWLAGSLGVAAAGLANYYCMLLLVQCRHKLEEDEEEIDEPSQIQTYGDLGEKAFGSIGRCLTELLILVAQTGGSVAYLVFIGQNLSSVFSSTKTKDYLVSPSVFIFLVLLPVEIALSFIRSLASLAPFSAFADACNVLAMAIVIKEDFPLFNNPFKTRNAFNGALGLPFAAGVAVFCFEGFSMTLALERSMAERKKFQWVLCQAFLVISLVYICFGIFGYFAYGDETKDIITLNLPNNLSSIAVKVGLCIALAFTFPMMMHPIHEILEAKLKSSRWFQKACNKVQVAERLGLHGIRILAVVALAVLASFIPGFGSFISFVGSTLCALLSFVLPASFHLTFLGSSMALWQRMLDYCILLVGLVFAVYGTYDAISGHSISS</sequence>
<evidence type="ECO:0000313" key="8">
    <source>
        <dbReference type="Proteomes" id="UP000504607"/>
    </source>
</evidence>
<dbReference type="FunCoup" id="A0A6I9RIU5">
    <property type="interactions" value="703"/>
</dbReference>
<gene>
    <name evidence="9" type="primary">LOC105049511</name>
</gene>
<dbReference type="RefSeq" id="XP_010927472.1">
    <property type="nucleotide sequence ID" value="XM_010929170.2"/>
</dbReference>
<feature type="domain" description="Amino acid transporter transmembrane" evidence="7">
    <location>
        <begin position="40"/>
        <end position="441"/>
    </location>
</feature>
<dbReference type="PANTHER" id="PTHR22950">
    <property type="entry name" value="AMINO ACID TRANSPORTER"/>
    <property type="match status" value="1"/>
</dbReference>
<feature type="transmembrane region" description="Helical" evidence="6">
    <location>
        <begin position="166"/>
        <end position="187"/>
    </location>
</feature>
<evidence type="ECO:0000256" key="1">
    <source>
        <dbReference type="ARBA" id="ARBA00004141"/>
    </source>
</evidence>
<dbReference type="AlphaFoldDB" id="A0A6I9RIU5"/>
<feature type="transmembrane region" description="Helical" evidence="6">
    <location>
        <begin position="72"/>
        <end position="93"/>
    </location>
</feature>
<dbReference type="KEGG" id="egu:105049511"/>
<keyword evidence="8" id="KW-1185">Reference proteome</keyword>
<dbReference type="PANTHER" id="PTHR22950:SF349">
    <property type="entry name" value="AMINO ACID TRANSPORTER TRANSMEMBRANE DOMAIN-CONTAINING PROTEIN"/>
    <property type="match status" value="1"/>
</dbReference>
<dbReference type="GO" id="GO:0005774">
    <property type="term" value="C:vacuolar membrane"/>
    <property type="evidence" value="ECO:0007669"/>
    <property type="project" value="TreeGrafter"/>
</dbReference>
<evidence type="ECO:0000313" key="9">
    <source>
        <dbReference type="RefSeq" id="XP_010927472.1"/>
    </source>
</evidence>
<dbReference type="Proteomes" id="UP000504607">
    <property type="component" value="Chromosome 8"/>
</dbReference>